<dbReference type="GO" id="GO:0000287">
    <property type="term" value="F:magnesium ion binding"/>
    <property type="evidence" value="ECO:0007669"/>
    <property type="project" value="TreeGrafter"/>
</dbReference>
<dbReference type="SUPFAM" id="SSF144083">
    <property type="entry name" value="Magnesium transport protein CorA, transmembrane region"/>
    <property type="match status" value="1"/>
</dbReference>
<comment type="function">
    <text evidence="11">Mediates influx of magnesium ions. Alternates between open and closed states. Activated by low cytoplasmic Mg(2+) levels. Inactive when cytoplasmic Mg(2+) levels are high.</text>
</comment>
<dbReference type="OrthoDB" id="9803416at2"/>
<name>A0A1H0S0B8_9BACI</name>
<comment type="catalytic activity">
    <reaction evidence="10">
        <text>Mg(2+)(in) = Mg(2+)(out)</text>
        <dbReference type="Rhea" id="RHEA:29827"/>
        <dbReference type="ChEBI" id="CHEBI:18420"/>
    </reaction>
</comment>
<dbReference type="GO" id="GO:0050897">
    <property type="term" value="F:cobalt ion binding"/>
    <property type="evidence" value="ECO:0007669"/>
    <property type="project" value="TreeGrafter"/>
</dbReference>
<dbReference type="GO" id="GO:0005886">
    <property type="term" value="C:plasma membrane"/>
    <property type="evidence" value="ECO:0007669"/>
    <property type="project" value="UniProtKB-SubCell"/>
</dbReference>
<proteinExistence type="inferred from homology"/>
<dbReference type="GO" id="GO:0015095">
    <property type="term" value="F:magnesium ion transmembrane transporter activity"/>
    <property type="evidence" value="ECO:0007669"/>
    <property type="project" value="UniProtKB-UniRule"/>
</dbReference>
<sequence length="313" mass="37647">MIQSLAITHENEVVTNFPIEDYQSLKFKWAWIDFNKPTEIEIQHLENTFKFHPLAIEDCIQRLQRPKLDYYDDYSFFVTHVLRSNLIKEEMNFFIGENYIVTFHMDDSFEVNHVWNQIIKRQTIKKWDEYAVFYHILDKIVDHYFPFIYSIEDKLSAIENNNEDKMDALLEDLFVARHALLNLRHTIDPMRDLLYRMLNSHHLEGIRKRKEYFGDIYDHLLKLSEMVSSNREITSDIRDSYISINSHQTNKVMRILTIITSIFAPLTFIAGIYGMNFLYMPELNWRFGYLFAIGLMIVVSIAMYSWFKRKGWF</sequence>
<gene>
    <name evidence="12" type="primary">corA</name>
    <name evidence="13" type="ORF">SAMN05216565_102471</name>
</gene>
<dbReference type="InterPro" id="IPR045863">
    <property type="entry name" value="CorA_TM1_TM2"/>
</dbReference>
<dbReference type="STRING" id="930152.SAMN05216565_102471"/>
<organism evidence="13 14">
    <name type="scientific">Litchfieldia salsa</name>
    <dbReference type="NCBI Taxonomy" id="930152"/>
    <lineage>
        <taxon>Bacteria</taxon>
        <taxon>Bacillati</taxon>
        <taxon>Bacillota</taxon>
        <taxon>Bacilli</taxon>
        <taxon>Bacillales</taxon>
        <taxon>Bacillaceae</taxon>
        <taxon>Litchfieldia</taxon>
    </lineage>
</organism>
<dbReference type="Pfam" id="PF01544">
    <property type="entry name" value="CorA"/>
    <property type="match status" value="1"/>
</dbReference>
<evidence type="ECO:0000256" key="5">
    <source>
        <dbReference type="ARBA" id="ARBA00022692"/>
    </source>
</evidence>
<dbReference type="PANTHER" id="PTHR46494:SF1">
    <property type="entry name" value="CORA FAMILY METAL ION TRANSPORTER (EUROFUNG)"/>
    <property type="match status" value="1"/>
</dbReference>
<feature type="transmembrane region" description="Helical" evidence="12">
    <location>
        <begin position="287"/>
        <end position="307"/>
    </location>
</feature>
<evidence type="ECO:0000256" key="2">
    <source>
        <dbReference type="ARBA" id="ARBA00009765"/>
    </source>
</evidence>
<comment type="similarity">
    <text evidence="2 12">Belongs to the CorA metal ion transporter (MIT) (TC 1.A.35) family.</text>
</comment>
<evidence type="ECO:0000256" key="1">
    <source>
        <dbReference type="ARBA" id="ARBA00004651"/>
    </source>
</evidence>
<evidence type="ECO:0000313" key="14">
    <source>
        <dbReference type="Proteomes" id="UP000199159"/>
    </source>
</evidence>
<dbReference type="PANTHER" id="PTHR46494">
    <property type="entry name" value="CORA FAMILY METAL ION TRANSPORTER (EUROFUNG)"/>
    <property type="match status" value="1"/>
</dbReference>
<keyword evidence="5 12" id="KW-0812">Transmembrane</keyword>
<protein>
    <recommendedName>
        <fullName evidence="12">Magnesium transport protein CorA</fullName>
    </recommendedName>
</protein>
<dbReference type="Gene3D" id="3.30.460.20">
    <property type="entry name" value="CorA soluble domain-like"/>
    <property type="match status" value="1"/>
</dbReference>
<evidence type="ECO:0000256" key="3">
    <source>
        <dbReference type="ARBA" id="ARBA00022448"/>
    </source>
</evidence>
<dbReference type="RefSeq" id="WP_090850986.1">
    <property type="nucleotide sequence ID" value="NZ_FNJU01000002.1"/>
</dbReference>
<dbReference type="EMBL" id="FNJU01000002">
    <property type="protein sequence ID" value="SDP35075.1"/>
    <property type="molecule type" value="Genomic_DNA"/>
</dbReference>
<evidence type="ECO:0000256" key="4">
    <source>
        <dbReference type="ARBA" id="ARBA00022475"/>
    </source>
</evidence>
<evidence type="ECO:0000256" key="8">
    <source>
        <dbReference type="ARBA" id="ARBA00023065"/>
    </source>
</evidence>
<comment type="subcellular location">
    <subcellularLocation>
        <location evidence="1">Cell membrane</location>
        <topology evidence="1">Multi-pass membrane protein</topology>
    </subcellularLocation>
    <subcellularLocation>
        <location evidence="12">Membrane</location>
        <topology evidence="12">Multi-pass membrane protein</topology>
    </subcellularLocation>
</comment>
<feature type="transmembrane region" description="Helical" evidence="12">
    <location>
        <begin position="255"/>
        <end position="275"/>
    </location>
</feature>
<keyword evidence="3 12" id="KW-0813">Transport</keyword>
<dbReference type="GO" id="GO:0015087">
    <property type="term" value="F:cobalt ion transmembrane transporter activity"/>
    <property type="evidence" value="ECO:0007669"/>
    <property type="project" value="UniProtKB-UniRule"/>
</dbReference>
<keyword evidence="14" id="KW-1185">Reference proteome</keyword>
<evidence type="ECO:0000256" key="7">
    <source>
        <dbReference type="ARBA" id="ARBA00022989"/>
    </source>
</evidence>
<evidence type="ECO:0000256" key="11">
    <source>
        <dbReference type="ARBA" id="ARBA00045497"/>
    </source>
</evidence>
<keyword evidence="4 12" id="KW-1003">Cell membrane</keyword>
<dbReference type="Gene3D" id="1.20.58.340">
    <property type="entry name" value="Magnesium transport protein CorA, transmembrane region"/>
    <property type="match status" value="2"/>
</dbReference>
<keyword evidence="7 12" id="KW-1133">Transmembrane helix</keyword>
<evidence type="ECO:0000256" key="9">
    <source>
        <dbReference type="ARBA" id="ARBA00023136"/>
    </source>
</evidence>
<dbReference type="Proteomes" id="UP000199159">
    <property type="component" value="Unassembled WGS sequence"/>
</dbReference>
<dbReference type="AlphaFoldDB" id="A0A1H0S0B8"/>
<dbReference type="CDD" id="cd12831">
    <property type="entry name" value="TmCorA-like_u2"/>
    <property type="match status" value="1"/>
</dbReference>
<keyword evidence="9 12" id="KW-0472">Membrane</keyword>
<evidence type="ECO:0000256" key="6">
    <source>
        <dbReference type="ARBA" id="ARBA00022842"/>
    </source>
</evidence>
<dbReference type="FunFam" id="1.20.58.340:FF:000004">
    <property type="entry name" value="Magnesium transport protein CorA"/>
    <property type="match status" value="1"/>
</dbReference>
<keyword evidence="8 12" id="KW-0406">Ion transport</keyword>
<evidence type="ECO:0000256" key="12">
    <source>
        <dbReference type="RuleBase" id="RU362010"/>
    </source>
</evidence>
<dbReference type="SUPFAM" id="SSF143865">
    <property type="entry name" value="CorA soluble domain-like"/>
    <property type="match status" value="1"/>
</dbReference>
<dbReference type="InterPro" id="IPR002523">
    <property type="entry name" value="MgTranspt_CorA/ZnTranspt_ZntB"/>
</dbReference>
<evidence type="ECO:0000313" key="13">
    <source>
        <dbReference type="EMBL" id="SDP35075.1"/>
    </source>
</evidence>
<accession>A0A1H0S0B8</accession>
<dbReference type="InterPro" id="IPR004488">
    <property type="entry name" value="Mg/Co-transport_prot_CorA"/>
</dbReference>
<keyword evidence="6 12" id="KW-0460">Magnesium</keyword>
<dbReference type="InterPro" id="IPR045861">
    <property type="entry name" value="CorA_cytoplasmic_dom"/>
</dbReference>
<reference evidence="14" key="1">
    <citation type="submission" date="2016-10" db="EMBL/GenBank/DDBJ databases">
        <authorList>
            <person name="Varghese N."/>
            <person name="Submissions S."/>
        </authorList>
    </citation>
    <scope>NUCLEOTIDE SEQUENCE [LARGE SCALE GENOMIC DNA]</scope>
    <source>
        <strain evidence="14">IBRC-M10078</strain>
    </source>
</reference>
<dbReference type="NCBIfam" id="TIGR00383">
    <property type="entry name" value="corA"/>
    <property type="match status" value="1"/>
</dbReference>
<evidence type="ECO:0000256" key="10">
    <source>
        <dbReference type="ARBA" id="ARBA00034269"/>
    </source>
</evidence>